<dbReference type="Pfam" id="PF04542">
    <property type="entry name" value="Sigma70_r2"/>
    <property type="match status" value="1"/>
</dbReference>
<keyword evidence="2" id="KW-0805">Transcription regulation</keyword>
<dbReference type="OrthoDB" id="1056775at2"/>
<dbReference type="Proteomes" id="UP000290545">
    <property type="component" value="Unassembled WGS sequence"/>
</dbReference>
<dbReference type="PANTHER" id="PTHR43133">
    <property type="entry name" value="RNA POLYMERASE ECF-TYPE SIGMA FACTO"/>
    <property type="match status" value="1"/>
</dbReference>
<dbReference type="AlphaFoldDB" id="A0A4Q1DCR5"/>
<dbReference type="CDD" id="cd06171">
    <property type="entry name" value="Sigma70_r4"/>
    <property type="match status" value="1"/>
</dbReference>
<dbReference type="GO" id="GO:0003677">
    <property type="term" value="F:DNA binding"/>
    <property type="evidence" value="ECO:0007669"/>
    <property type="project" value="InterPro"/>
</dbReference>
<feature type="domain" description="RNA polymerase sigma-70 region 2" evidence="5">
    <location>
        <begin position="22"/>
        <end position="89"/>
    </location>
</feature>
<evidence type="ECO:0000256" key="4">
    <source>
        <dbReference type="ARBA" id="ARBA00023163"/>
    </source>
</evidence>
<dbReference type="InterPro" id="IPR013324">
    <property type="entry name" value="RNA_pol_sigma_r3/r4-like"/>
</dbReference>
<evidence type="ECO:0000256" key="2">
    <source>
        <dbReference type="ARBA" id="ARBA00023015"/>
    </source>
</evidence>
<dbReference type="GO" id="GO:0006352">
    <property type="term" value="P:DNA-templated transcription initiation"/>
    <property type="evidence" value="ECO:0007669"/>
    <property type="project" value="InterPro"/>
</dbReference>
<dbReference type="InterPro" id="IPR013325">
    <property type="entry name" value="RNA_pol_sigma_r2"/>
</dbReference>
<reference evidence="7 8" key="1">
    <citation type="submission" date="2019-01" db="EMBL/GenBank/DDBJ databases">
        <title>Filimonas sp. strain TTM-71.</title>
        <authorList>
            <person name="Chen W.-M."/>
        </authorList>
    </citation>
    <scope>NUCLEOTIDE SEQUENCE [LARGE SCALE GENOMIC DNA]</scope>
    <source>
        <strain evidence="7 8">TTM-71</strain>
    </source>
</reference>
<evidence type="ECO:0000259" key="5">
    <source>
        <dbReference type="Pfam" id="PF04542"/>
    </source>
</evidence>
<evidence type="ECO:0000313" key="8">
    <source>
        <dbReference type="Proteomes" id="UP000290545"/>
    </source>
</evidence>
<accession>A0A4Q1DCR5</accession>
<proteinExistence type="inferred from homology"/>
<dbReference type="InterPro" id="IPR039425">
    <property type="entry name" value="RNA_pol_sigma-70-like"/>
</dbReference>
<dbReference type="Pfam" id="PF08281">
    <property type="entry name" value="Sigma70_r4_2"/>
    <property type="match status" value="1"/>
</dbReference>
<evidence type="ECO:0000256" key="1">
    <source>
        <dbReference type="ARBA" id="ARBA00010641"/>
    </source>
</evidence>
<dbReference type="InterPro" id="IPR036388">
    <property type="entry name" value="WH-like_DNA-bd_sf"/>
</dbReference>
<keyword evidence="4" id="KW-0804">Transcription</keyword>
<dbReference type="SUPFAM" id="SSF88659">
    <property type="entry name" value="Sigma3 and sigma4 domains of RNA polymerase sigma factors"/>
    <property type="match status" value="1"/>
</dbReference>
<dbReference type="SUPFAM" id="SSF88946">
    <property type="entry name" value="Sigma2 domain of RNA polymerase sigma factors"/>
    <property type="match status" value="1"/>
</dbReference>
<dbReference type="PANTHER" id="PTHR43133:SF46">
    <property type="entry name" value="RNA POLYMERASE SIGMA-70 FACTOR ECF SUBFAMILY"/>
    <property type="match status" value="1"/>
</dbReference>
<dbReference type="InterPro" id="IPR007627">
    <property type="entry name" value="RNA_pol_sigma70_r2"/>
</dbReference>
<name>A0A4Q1DCR5_9BACT</name>
<dbReference type="InterPro" id="IPR013249">
    <property type="entry name" value="RNA_pol_sigma70_r4_t2"/>
</dbReference>
<comment type="similarity">
    <text evidence="1">Belongs to the sigma-70 factor family. ECF subfamily.</text>
</comment>
<protein>
    <submittedName>
        <fullName evidence="7">RNA polymerase sigma factor</fullName>
    </submittedName>
</protein>
<evidence type="ECO:0000313" key="7">
    <source>
        <dbReference type="EMBL" id="RXK86423.1"/>
    </source>
</evidence>
<dbReference type="EMBL" id="SDHZ01000001">
    <property type="protein sequence ID" value="RXK86423.1"/>
    <property type="molecule type" value="Genomic_DNA"/>
</dbReference>
<organism evidence="7 8">
    <name type="scientific">Filimonas effusa</name>
    <dbReference type="NCBI Taxonomy" id="2508721"/>
    <lineage>
        <taxon>Bacteria</taxon>
        <taxon>Pseudomonadati</taxon>
        <taxon>Bacteroidota</taxon>
        <taxon>Chitinophagia</taxon>
        <taxon>Chitinophagales</taxon>
        <taxon>Chitinophagaceae</taxon>
        <taxon>Filimonas</taxon>
    </lineage>
</organism>
<dbReference type="GO" id="GO:0016987">
    <property type="term" value="F:sigma factor activity"/>
    <property type="evidence" value="ECO:0007669"/>
    <property type="project" value="UniProtKB-KW"/>
</dbReference>
<sequence>MTDTRQMIRSCIAGEAWAQQALYDAFAGQMLGVCYRYTKSMEDAQDVLQDGFLNVFRSLHQYRMDGELAAWIRRIMVNAALNYLKKKKRYQADMLLMDDHLHPVADENPEMDMSAKELAQLIRQLPAGYQTVFNLHAVEGFSHVEIAQMLGINEGTSRSQYLRARNLLVTWIKKYEQDHKKLNYVG</sequence>
<evidence type="ECO:0000259" key="6">
    <source>
        <dbReference type="Pfam" id="PF08281"/>
    </source>
</evidence>
<evidence type="ECO:0000256" key="3">
    <source>
        <dbReference type="ARBA" id="ARBA00023082"/>
    </source>
</evidence>
<keyword evidence="8" id="KW-1185">Reference proteome</keyword>
<keyword evidence="3" id="KW-0731">Sigma factor</keyword>
<comment type="caution">
    <text evidence="7">The sequence shown here is derived from an EMBL/GenBank/DDBJ whole genome shotgun (WGS) entry which is preliminary data.</text>
</comment>
<dbReference type="Gene3D" id="1.10.1740.10">
    <property type="match status" value="1"/>
</dbReference>
<dbReference type="Gene3D" id="1.10.10.10">
    <property type="entry name" value="Winged helix-like DNA-binding domain superfamily/Winged helix DNA-binding domain"/>
    <property type="match status" value="1"/>
</dbReference>
<dbReference type="InterPro" id="IPR014284">
    <property type="entry name" value="RNA_pol_sigma-70_dom"/>
</dbReference>
<dbReference type="RefSeq" id="WP_129002173.1">
    <property type="nucleotide sequence ID" value="NZ_SDHZ01000001.1"/>
</dbReference>
<dbReference type="NCBIfam" id="TIGR02937">
    <property type="entry name" value="sigma70-ECF"/>
    <property type="match status" value="1"/>
</dbReference>
<gene>
    <name evidence="7" type="ORF">ESB13_06350</name>
</gene>
<feature type="domain" description="RNA polymerase sigma factor 70 region 4 type 2" evidence="6">
    <location>
        <begin position="117"/>
        <end position="166"/>
    </location>
</feature>